<dbReference type="EMBL" id="JYDI01000497">
    <property type="protein sequence ID" value="KRY44712.1"/>
    <property type="molecule type" value="Genomic_DNA"/>
</dbReference>
<dbReference type="Proteomes" id="UP000054653">
    <property type="component" value="Unassembled WGS sequence"/>
</dbReference>
<reference evidence="1 2" key="1">
    <citation type="submission" date="2015-01" db="EMBL/GenBank/DDBJ databases">
        <title>Evolution of Trichinella species and genotypes.</title>
        <authorList>
            <person name="Korhonen P.K."/>
            <person name="Edoardo P."/>
            <person name="Giuseppe L.R."/>
            <person name="Gasser R.B."/>
        </authorList>
    </citation>
    <scope>NUCLEOTIDE SEQUENCE [LARGE SCALE GENOMIC DNA]</scope>
    <source>
        <strain evidence="1">ISS120</strain>
    </source>
</reference>
<sequence>MRFVFISQTTLKLCCSQAGYHQPEFQMYFNVNSDCCHLYLFAHNETSNDFPQASHPRVSPTERST</sequence>
<evidence type="ECO:0000313" key="1">
    <source>
        <dbReference type="EMBL" id="KRY44712.1"/>
    </source>
</evidence>
<accession>A0A0V1C6L7</accession>
<protein>
    <submittedName>
        <fullName evidence="1">Uncharacterized protein</fullName>
    </submittedName>
</protein>
<name>A0A0V1C6L7_TRIBR</name>
<keyword evidence="2" id="KW-1185">Reference proteome</keyword>
<gene>
    <name evidence="1" type="ORF">T03_2162</name>
</gene>
<comment type="caution">
    <text evidence="1">The sequence shown here is derived from an EMBL/GenBank/DDBJ whole genome shotgun (WGS) entry which is preliminary data.</text>
</comment>
<organism evidence="1 2">
    <name type="scientific">Trichinella britovi</name>
    <name type="common">Parasitic roundworm</name>
    <dbReference type="NCBI Taxonomy" id="45882"/>
    <lineage>
        <taxon>Eukaryota</taxon>
        <taxon>Metazoa</taxon>
        <taxon>Ecdysozoa</taxon>
        <taxon>Nematoda</taxon>
        <taxon>Enoplea</taxon>
        <taxon>Dorylaimia</taxon>
        <taxon>Trichinellida</taxon>
        <taxon>Trichinellidae</taxon>
        <taxon>Trichinella</taxon>
    </lineage>
</organism>
<evidence type="ECO:0000313" key="2">
    <source>
        <dbReference type="Proteomes" id="UP000054653"/>
    </source>
</evidence>
<proteinExistence type="predicted"/>
<dbReference type="AlphaFoldDB" id="A0A0V1C6L7"/>